<evidence type="ECO:0000313" key="2">
    <source>
        <dbReference type="Proteomes" id="UP000051160"/>
    </source>
</evidence>
<evidence type="ECO:0000313" key="1">
    <source>
        <dbReference type="EMBL" id="KRK98608.1"/>
    </source>
</evidence>
<gene>
    <name evidence="1" type="ORF">FD04_GL000342</name>
</gene>
<dbReference type="AlphaFoldDB" id="A0A0R1LT06"/>
<accession>A0A0R1LT06</accession>
<reference evidence="1 2" key="1">
    <citation type="journal article" date="2015" name="Genome Announc.">
        <title>Expanding the biotechnology potential of lactobacilli through comparative genomics of 213 strains and associated genera.</title>
        <authorList>
            <person name="Sun Z."/>
            <person name="Harris H.M."/>
            <person name="McCann A."/>
            <person name="Guo C."/>
            <person name="Argimon S."/>
            <person name="Zhang W."/>
            <person name="Yang X."/>
            <person name="Jeffery I.B."/>
            <person name="Cooney J.C."/>
            <person name="Kagawa T.F."/>
            <person name="Liu W."/>
            <person name="Song Y."/>
            <person name="Salvetti E."/>
            <person name="Wrobel A."/>
            <person name="Rasinkangas P."/>
            <person name="Parkhill J."/>
            <person name="Rea M.C."/>
            <person name="O'Sullivan O."/>
            <person name="Ritari J."/>
            <person name="Douillard F.P."/>
            <person name="Paul Ross R."/>
            <person name="Yang R."/>
            <person name="Briner A.E."/>
            <person name="Felis G.E."/>
            <person name="de Vos W.M."/>
            <person name="Barrangou R."/>
            <person name="Klaenhammer T.R."/>
            <person name="Caufield P.W."/>
            <person name="Cui Y."/>
            <person name="Zhang H."/>
            <person name="O'Toole P.W."/>
        </authorList>
    </citation>
    <scope>NUCLEOTIDE SEQUENCE [LARGE SCALE GENOMIC DNA]</scope>
    <source>
        <strain evidence="1 2">DSM 19909</strain>
    </source>
</reference>
<dbReference type="PANTHER" id="PTHR42999">
    <property type="entry name" value="ANTIBIOTIC RESISTANCE PROTEIN MCBG"/>
    <property type="match status" value="1"/>
</dbReference>
<proteinExistence type="predicted"/>
<name>A0A0R1LT06_9LACO</name>
<dbReference type="Pfam" id="PF13599">
    <property type="entry name" value="Pentapeptide_4"/>
    <property type="match status" value="1"/>
</dbReference>
<dbReference type="SUPFAM" id="SSF141571">
    <property type="entry name" value="Pentapeptide repeat-like"/>
    <property type="match status" value="1"/>
</dbReference>
<dbReference type="InterPro" id="IPR052949">
    <property type="entry name" value="PA_immunity-related"/>
</dbReference>
<dbReference type="EMBL" id="AZEE01000027">
    <property type="protein sequence ID" value="KRK98608.1"/>
    <property type="molecule type" value="Genomic_DNA"/>
</dbReference>
<dbReference type="Gene3D" id="2.160.20.80">
    <property type="entry name" value="E3 ubiquitin-protein ligase SopA"/>
    <property type="match status" value="1"/>
</dbReference>
<dbReference type="STRING" id="1423776.FD04_GL000342"/>
<dbReference type="InterPro" id="IPR001646">
    <property type="entry name" value="5peptide_repeat"/>
</dbReference>
<protein>
    <submittedName>
        <fullName evidence="1">Pentapeptide repeat-containing protein</fullName>
    </submittedName>
</protein>
<dbReference type="Proteomes" id="UP000051160">
    <property type="component" value="Unassembled WGS sequence"/>
</dbReference>
<sequence>MPANSEYPIVKDQTMPFDDLEPEHHYLNCEITFAHDALKLSDVILDHCTFQQANFSAGEWLDCTIKRCRFLNADFRNCQFYRCTMIGNQLIGADFTGSHLKAVTLNDNQADYANFSETTLDQVSFNSTHLQESAFQAVSIKHSLSFKQCTLTSADFSDTPLKLVDLRTSEIADLRFSPQLAVGCTIDSFQAITFALALGVRIED</sequence>
<dbReference type="PATRIC" id="fig|1423776.4.peg.343"/>
<dbReference type="PANTHER" id="PTHR42999:SF1">
    <property type="entry name" value="PENTAPEPTIDE REPEAT-CONTAINING PROTEIN"/>
    <property type="match status" value="1"/>
</dbReference>
<organism evidence="1 2">
    <name type="scientific">Secundilactobacillus odoratitofui DSM 19909 = JCM 15043</name>
    <dbReference type="NCBI Taxonomy" id="1423776"/>
    <lineage>
        <taxon>Bacteria</taxon>
        <taxon>Bacillati</taxon>
        <taxon>Bacillota</taxon>
        <taxon>Bacilli</taxon>
        <taxon>Lactobacillales</taxon>
        <taxon>Lactobacillaceae</taxon>
        <taxon>Secundilactobacillus</taxon>
    </lineage>
</organism>
<dbReference type="RefSeq" id="WP_056947015.1">
    <property type="nucleotide sequence ID" value="NZ_AZEE01000027.1"/>
</dbReference>
<comment type="caution">
    <text evidence="1">The sequence shown here is derived from an EMBL/GenBank/DDBJ whole genome shotgun (WGS) entry which is preliminary data.</text>
</comment>
<keyword evidence="2" id="KW-1185">Reference proteome</keyword>